<dbReference type="Gene3D" id="1.10.1200.10">
    <property type="entry name" value="ACP-like"/>
    <property type="match status" value="4"/>
</dbReference>
<dbReference type="PROSITE" id="PS50075">
    <property type="entry name" value="CARRIER"/>
    <property type="match status" value="3"/>
</dbReference>
<dbReference type="PROSITE" id="PS00012">
    <property type="entry name" value="PHOSPHOPANTETHEINE"/>
    <property type="match status" value="2"/>
</dbReference>
<dbReference type="InterPro" id="IPR000873">
    <property type="entry name" value="AMP-dep_synth/lig_dom"/>
</dbReference>
<dbReference type="InterPro" id="IPR042099">
    <property type="entry name" value="ANL_N_sf"/>
</dbReference>
<dbReference type="PANTHER" id="PTHR45527">
    <property type="entry name" value="NONRIBOSOMAL PEPTIDE SYNTHETASE"/>
    <property type="match status" value="1"/>
</dbReference>
<feature type="compositionally biased region" description="Acidic residues" evidence="4">
    <location>
        <begin position="1303"/>
        <end position="1315"/>
    </location>
</feature>
<feature type="region of interest" description="Disordered" evidence="4">
    <location>
        <begin position="1"/>
        <end position="35"/>
    </location>
</feature>
<feature type="domain" description="Carrier" evidence="5">
    <location>
        <begin position="3396"/>
        <end position="3470"/>
    </location>
</feature>
<dbReference type="SUPFAM" id="SSF52777">
    <property type="entry name" value="CoA-dependent acyltransferases"/>
    <property type="match status" value="9"/>
</dbReference>
<dbReference type="InterPro" id="IPR010071">
    <property type="entry name" value="AA_adenyl_dom"/>
</dbReference>
<dbReference type="InterPro" id="IPR020845">
    <property type="entry name" value="AMP-binding_CS"/>
</dbReference>
<feature type="compositionally biased region" description="Low complexity" evidence="4">
    <location>
        <begin position="2905"/>
        <end position="2919"/>
    </location>
</feature>
<dbReference type="CDD" id="cd05918">
    <property type="entry name" value="A_NRPS_SidN3_like"/>
    <property type="match status" value="4"/>
</dbReference>
<dbReference type="PROSITE" id="PS00455">
    <property type="entry name" value="AMP_BINDING"/>
    <property type="match status" value="4"/>
</dbReference>
<dbReference type="SUPFAM" id="SSF56801">
    <property type="entry name" value="Acetyl-CoA synthetase-like"/>
    <property type="match status" value="4"/>
</dbReference>
<feature type="compositionally biased region" description="Low complexity" evidence="4">
    <location>
        <begin position="3748"/>
        <end position="3758"/>
    </location>
</feature>
<dbReference type="SUPFAM" id="SSF47336">
    <property type="entry name" value="ACP-like"/>
    <property type="match status" value="4"/>
</dbReference>
<dbReference type="CDD" id="cd19545">
    <property type="entry name" value="FUM14_C_NRPS-like"/>
    <property type="match status" value="2"/>
</dbReference>
<feature type="compositionally biased region" description="Basic and acidic residues" evidence="4">
    <location>
        <begin position="2090"/>
        <end position="2102"/>
    </location>
</feature>
<dbReference type="InterPro" id="IPR009081">
    <property type="entry name" value="PP-bd_ACP"/>
</dbReference>
<dbReference type="InterPro" id="IPR001242">
    <property type="entry name" value="Condensation_dom"/>
</dbReference>
<dbReference type="Proteomes" id="UP000305883">
    <property type="component" value="Unassembled WGS sequence"/>
</dbReference>
<feature type="domain" description="Carrier" evidence="5">
    <location>
        <begin position="2101"/>
        <end position="2175"/>
    </location>
</feature>
<dbReference type="GO" id="GO:0016874">
    <property type="term" value="F:ligase activity"/>
    <property type="evidence" value="ECO:0007669"/>
    <property type="project" value="UniProtKB-KW"/>
</dbReference>
<feature type="domain" description="Carrier" evidence="5">
    <location>
        <begin position="827"/>
        <end position="903"/>
    </location>
</feature>
<keyword evidence="2" id="KW-0597">Phosphoprotein</keyword>
<feature type="region of interest" description="Disordered" evidence="4">
    <location>
        <begin position="4517"/>
        <end position="4546"/>
    </location>
</feature>
<organism evidence="6 7">
    <name type="scientific">Colletotrichum higginsianum</name>
    <dbReference type="NCBI Taxonomy" id="80884"/>
    <lineage>
        <taxon>Eukaryota</taxon>
        <taxon>Fungi</taxon>
        <taxon>Dikarya</taxon>
        <taxon>Ascomycota</taxon>
        <taxon>Pezizomycotina</taxon>
        <taxon>Sordariomycetes</taxon>
        <taxon>Hypocreomycetidae</taxon>
        <taxon>Glomerellales</taxon>
        <taxon>Glomerellaceae</taxon>
        <taxon>Colletotrichum</taxon>
        <taxon>Colletotrichum destructivum species complex</taxon>
    </lineage>
</organism>
<dbReference type="Gene3D" id="3.40.50.12780">
    <property type="entry name" value="N-terminal domain of ligase-like"/>
    <property type="match status" value="4"/>
</dbReference>
<feature type="compositionally biased region" description="Basic and acidic residues" evidence="4">
    <location>
        <begin position="1982"/>
        <end position="1994"/>
    </location>
</feature>
<evidence type="ECO:0000256" key="3">
    <source>
        <dbReference type="ARBA" id="ARBA00022598"/>
    </source>
</evidence>
<feature type="compositionally biased region" description="Low complexity" evidence="4">
    <location>
        <begin position="2073"/>
        <end position="2084"/>
    </location>
</feature>
<evidence type="ECO:0000313" key="6">
    <source>
        <dbReference type="EMBL" id="TIC91603.1"/>
    </source>
</evidence>
<keyword evidence="1" id="KW-0596">Phosphopantetheine</keyword>
<feature type="compositionally biased region" description="Polar residues" evidence="4">
    <location>
        <begin position="1"/>
        <end position="13"/>
    </location>
</feature>
<gene>
    <name evidence="6" type="ORF">CH35J_010906</name>
</gene>
<dbReference type="Gene3D" id="3.30.300.30">
    <property type="match status" value="4"/>
</dbReference>
<evidence type="ECO:0000313" key="7">
    <source>
        <dbReference type="Proteomes" id="UP000305883"/>
    </source>
</evidence>
<dbReference type="GO" id="GO:0031177">
    <property type="term" value="F:phosphopantetheine binding"/>
    <property type="evidence" value="ECO:0007669"/>
    <property type="project" value="InterPro"/>
</dbReference>
<dbReference type="Gene3D" id="3.30.559.30">
    <property type="entry name" value="Nonribosomal peptide synthetase, condensation domain"/>
    <property type="match status" value="4"/>
</dbReference>
<comment type="caution">
    <text evidence="6">The sequence shown here is derived from an EMBL/GenBank/DDBJ whole genome shotgun (WGS) entry which is preliminary data.</text>
</comment>
<accession>A0A4V4NAC4</accession>
<dbReference type="PANTHER" id="PTHR45527:SF16">
    <property type="entry name" value="NONRIBOSOMAL PEPTIDE SYNTHASE ATNA-RELATED"/>
    <property type="match status" value="1"/>
</dbReference>
<dbReference type="InterPro" id="IPR036736">
    <property type="entry name" value="ACP-like_sf"/>
</dbReference>
<dbReference type="Gene3D" id="3.30.559.10">
    <property type="entry name" value="Chloramphenicol acetyltransferase-like domain"/>
    <property type="match status" value="4"/>
</dbReference>
<evidence type="ECO:0000256" key="4">
    <source>
        <dbReference type="SAM" id="MobiDB-lite"/>
    </source>
</evidence>
<dbReference type="InterPro" id="IPR006162">
    <property type="entry name" value="Ppantetheine_attach_site"/>
</dbReference>
<dbReference type="OrthoDB" id="416786at2759"/>
<reference evidence="6 7" key="1">
    <citation type="journal article" date="2019" name="Genome Biol. Evol.">
        <title>Genomic Plasticity Mediated by Transposable Elements in the Plant Pathogenic Fungus Colletotrichum higginsianum.</title>
        <authorList>
            <person name="Tsushima A."/>
            <person name="Gan P."/>
            <person name="Kumakura N."/>
            <person name="Narusaka M."/>
            <person name="Takano Y."/>
            <person name="Narusaka Y."/>
            <person name="Shirasu K."/>
        </authorList>
    </citation>
    <scope>NUCLEOTIDE SEQUENCE [LARGE SCALE GENOMIC DNA]</scope>
    <source>
        <strain evidence="6 7">MAFF305635-RFP</strain>
    </source>
</reference>
<dbReference type="Pfam" id="PF00550">
    <property type="entry name" value="PP-binding"/>
    <property type="match status" value="4"/>
</dbReference>
<evidence type="ECO:0000256" key="1">
    <source>
        <dbReference type="ARBA" id="ARBA00022450"/>
    </source>
</evidence>
<feature type="region of interest" description="Disordered" evidence="4">
    <location>
        <begin position="1299"/>
        <end position="1324"/>
    </location>
</feature>
<feature type="region of interest" description="Disordered" evidence="4">
    <location>
        <begin position="2903"/>
        <end position="2923"/>
    </location>
</feature>
<dbReference type="InterPro" id="IPR045851">
    <property type="entry name" value="AMP-bd_C_sf"/>
</dbReference>
<feature type="region of interest" description="Disordered" evidence="4">
    <location>
        <begin position="3748"/>
        <end position="3782"/>
    </location>
</feature>
<sequence>MDATMLQQPSRRGSGQACIFPPLPGGQPSDDEARTASVDWHDEMAATRNDINAAWCILLYLYSDTDEVCFGCQRSGDGGRAASSVLSYTIRESDTLGEIATALSNSDGVREKLDSSSNVSWNTSTRFTAQYDDRSSGNQQGDTATGLLMLLPLLPPGVDLALDVLENHDGTISNYRMIYRPTLMSDDEAQNVAATFKHILALLHASPDQQVATLDPSERDVDHIMAWHPYPGTGDLNPDARLVHEVFREQVRSRPSWVAIDAWDGRLTYAELDDASDRLRDRLRQAGLAPGDGVLLCFEKSVWMSVAMLAVLKTGAFCSSLDPDYPEHRVTQIAEATEAAFLVASQAQLKKLRGYEISQQLGLVQVPSNIGDEHELDTILQNESRRTKQKQYQQQQTRPSPDSTAFVVFTSGSTGVPKGIVVSHANVCTAVAALGDAFGVDGATRTVQFAAHSWDVSVQDYLGSLLRGATVCVPSDNERWNDLEGYMVRTAVNWAHLTPTVARTLRPERTSKSLRTLLLVGEPMGDADIAGWVEAGTRAFNVYGCTEATWVQVSRPKTGAQVGRGHVSGYGINTRVWIVRRGDQALSPVGCRGEIWLEGPMVTQGYINVDPLLEQRSFPNRPDWAERLLGRTHDDGQHRFYRTGDLGRLCADGALEVMGRTDTQAKLGGQRLELSEVEHYLREASAFQAASVFIPKAGPFAGRLTAVLGDLPMGGNIEGGRHHHHLQLSKDEEDEEEALESQLVRCSPPAAAEIATKLGKALPSFMVPAAWMSISRFPMTASGKLARSRILSQLETMAGVSYDSAQYGELTRHDEVDVLLPETPPGDSTPGEEAFMQHVCASLLGIEPASVDLGKSFVSLGGDSIRAMQIVARYRAVGKRITVGQLFNSRCLLEVAAQVEGLQDVLADSKREYGTDEDQQPSEQQAVSVMQGSAVRQQIEHIGEALLSLPTINSLDDVKDVFPLSPMQDSLALSLARLGGRFYMDEFVWEVQAADGSRIDMDRLGQAWEAVVARHQALRTVFVEAEVDADSLDRTMTGSSMPLYQVVLRRSPASCQRVRAMSDDDVPHVAREHPRLLDTLSHHQLIHAGLPTHSMLMVYHDGDGDGRGRVWCRLEVSHLVEDAMSILPLLRDVSLAYRYSTEGPGPGSGIGSLTVGGEFVRYIRNRERHEASLAYWSSHLEGAQPCLFPSLVDSSRESKPEHVSDDVSSGGRHQEQRVVQVALNDTTHGLQQAVARLGLTLPTFFQTIWALVLHIYSGKIDVVFGNVASGRDVPVPDIEEAFGSFLGILVCRVDLGRERQKDDDDDDDAGVETEESGSPHGPTLLGIMKEIQRATIEGSSNQSCSLAEMQEAAGLLRDRSSRVPLFNSGISCRPLITESDQEDFALRFRQVESRELTEMDLALIVETGQDKMSVYLQYQPSFMSDAAAANVAETVSHLVTEALLNPRRSVHDVGKVSPRDLAQIWDWNRECVPPGEEVMHSFVEERMRASPGRQAVCSWDGDMTYGELDRATGCVAQYLRDSCGVVPDGVVPICSEKSIWAVVAMLGVMRAGGCFVMLDPGHPDSRLLSIVEQVRPRVMLSSLGQRARLERWARDLDLSKSKDDGPPSPISVQVLAITEDWVKRRMAMTEISGLAICICPEVRPRHAMYVQFTSGTTGAPKGVVISHRNFATGFRRHCAATEVWPHTRALQFSAYSFDSSVGEILTTLAVGGCLCSPSDEDRSMAIVAFIARSGANWAAWTPSFASLIDPDDVPSLDAMCLAGEPLSASLVDRWADRVRMVNIYGPSECSMASTVNNPVTRDSLPSNIGRAHRSVTWIVDEDDHERLQPIGAVGELLIEGPVVADAGYLGRPDVTSRVFIGAPSWLRSGPHSRPGARLYKTGDLVRYISDGSINYVGRKDTQLKIHGQRVEVGDIEQHLRVCMAQIVQGGIGVASPPPVAVELLHKQEEQQHGSEVLAAFIVVGDGDGYAGESRDASCVSDGNRRQQDRDRGRTSLDLVASDPRALAGFRSLVERIRRSTLPLPSYMIPRIFVPLKTLPTTTAGKLDRRALHRVAADMGRQRLVAFSVQPEPGSDNSGSRSSSDAMITDTRAEEQQNPRDSEPSSVEDIVTGFVARLLGLDTVGIHDDFFNLGGNSVVAIRLSGMARRHNLALSVADIFEKPRIIDMVARITNINVVGEDSRVTGNGSVHPQKDQQDVTPPPFQLLCKSSVLPPDTSSSSSSLDEFVRSVATECGMAVADIEDVFPCTPLQENLMAISTRRTTTTTSLQPYVTQQAFLLSDRVDAARLRAAWRATLSKHGLLRSRIVSTPRGGVLVMAKKPDPSQCTIHHHAGSLESYLTEQQTQVRFDYGGPLIRVAFVYCSEAESSNKHRTTGRTNGESRGYVIFRAHHSIYDGWSLQLIWDEVASVYSQPQPHSHTSINRNRINMDTNKATSSPPFQTFVSWVQQATGEESEKFWRETLADADEEDSSTLFPAVPAGHQPLARAKLTRVLPRRPQTPRHYSDSSVTVPTLVQAAWALVLALYGGTTSVTFGAVLSGRDTPMPGIEQLVGPTMATVPRHFRVRRDQSIADFLSHAHRTGLASTAHQHLGLDGILRLGPGPRAACDFRSVVVVQPAEYSDSLSGAQARIGIRNVDDEEHNPAADDAFHPYPLNVEFSLLRDGRVAVEVRFDPDCVEEHRVDSMVRCFDSLCRGIGRSAPDDTLASIMQDLHDDLGSAVSSPSPFVPFTEHYSRMEDVVAYRAARRQDSPALVATGASLTYRELETRATRLARRLLASRHCLSTEAGDDDGGSTGDNTKDRFVAICMPKSPLAVVAMLAIWKAGAAFTPLNTSHPPSRLTSIVTRAGASLVLCSRSTSTVFDGIEGVEVWVLEEESLSLDDASVAEEDEDDYYVLPHTAHANAYNNNTNTNNNNNNNNTSIRKSPHPDDAAYLLFTSGSTGEPKGVVVQHRALCSAMSAQAAAIRCTSETRMLQCANFAFDASILEIFAPLSVGGCVCLPDDAERMADLAGFIRRHAVNACTFTPSLLRLLDPADVPGLRTIVSGGEPLTRTDIEAWLGGVPRGEARRRMYNVYGVTEACVVSAAMPVSLSTSPRTVGYPVGALLWLVSPVSGMLAPPGAVGELFLEGPALARGYHEDQPRTQTSFVDDPAWLVDGVSRPRPTRVYRTGDLMYRNGDGSLSFLGRRDGQVKIRGQRVEPDEVANMIRGWISSRRAASSTPLLLLPNAAVTSFRPSDCLVAVIPSSQPLQSGGDGDGDDVEEYHPVYDVEGVACSLALHSALATSAGLGNKSGAALHAGQQQQQQKQHSALSLEAAELDTYLRRRIPEVIVPRAYIAVNSMPVTPSGKLDARWVYRCLETLVARHGLVFRGSATTTSLSSTSTIDAGPGITATYHLSGDAKLLQECWAEVLRIHPATLIGEEADFFHMGGSSVTAIRLISLLRSRGRLLTYEAVVMHSQLGDMAATLMPLGGEQLLSQQNGEHLGVPRPFEMVGGDGAKLDSILDELMLQYGIDRARVCDVYPCTPMQEAFMAMSVMHQGAYVSFQTLEVPAGQFTNFQSAWHSIHQRHELLRTRIVPWLGGEDGATNLQGPLPSPSTALQIVIAPKYETQDAYWRRAPDVDSFVRDVNESHGYGERLVKLAWVMAEEEEGGDEKTVQVIIAAHHAVYDGFSMTMLWQELGVEMETLGKRTYSSTAGGVVDASVAPRRPPFSTYIRHLCLLSQTDEPMVFWRETLRGASDGKLFPMVSSPVSLSSSAPDSDPDPDAEDRRPAASSTRTGTAVLGNNKSRSKFRLVDLAHAAWALTVSHYTANPDVVFGVISSGRESIAGLPDLDPAVLAGPTMASAPLRLHVDYARPTHDYLDDVRQKGLDLARFAHVGLQRISQASSDARRACRFESIVVVQPASPSLSSYSSSEAVSEDAVDVEKFLSGIKQVQTPAMYPHPLMVECVPLPPNDAGHREVRVNLGYDPRMVAHELAHRVLLTFIGIMSQLARDDAMDVPLCNLRGLSAEDEALLLERARLHTPKSVEACVHDLVRRQTDLHANSVAVDAWDGALTYAELTAASVRLASRLRDKFGDCRGRAFPMLCRKSKWAIVGMLAIWHAGGYLVPMEPTHPIQRLRLVAGTVAASAVLVSSDCLSTGLETGFPCIVIDEDGDGIGTGIQCVDVKRCQGNPEEEGETPDHDPNPNPNPTSTPTPTPSDLAYVLFTSGSTGTPKGVMVEHRSLSSSLVALGSSHDMTPATRTMQFASYAFDAMLVEIWSTLAFGGCVCVPSDQQRMNDITGFITTARVNHLFCTPSLSRTIPPDAVMPWPLQKVSLGGEAMSQGDVDRWCSRGAWLSNGYGPTEACIASTVQVMTQATPIGTVGFPLDSCRLWVVNPLKQQQQQQQQQDDQEHHPGQYELAPIGAIGELYIEGVNVARGYLHDDAKTAAAFLERPPWIDGWQTEDSGGTTPDDEKHHRVYRTGDLAYYNPDGSLRLVGRKDAQVKLRGQRVELGEIEEAIRQRIPPSITVAVRSFETAGHGDNREEDDDDDDDGTGRFSDSVTKAHPRSSMLLAAFGVGASPGDDGDAAGEQRGTSVVKDSDTLLAMREMISRLQQDLRAVLPTYMVPDGYVPLQSLPFNSSGKLDERALRECIGSLTPDLIASFSSTSSGFPSSSSDATLSEDGPLSKHEALLAGLWMRLLSAYSTPEESSSSNSNNKNTTTTRTTLRRGDDFFKLGGDSITAMRLVALARRYDLGLTWRDIVTNPTLSAMAGAMRVNTSTNDDESILAETYHGAAADEWKAEAFKAVHDARCLPAGVDLVDVLPPTPVQEDFMNATVSFPGAHVSSLVFTLDDPSLDVARLQSAFDRCAVWFPILRTRLVRVSMPPRPRVGATSDDDIGHDVLVQIVVAEPPAWTITSSGSLEEALEAEARTPPGLGQALSRLRVVLQQPDSGEDNTCGGGRPTHLIWTQHHSSYDGWSVRLLLEHVVKAYVDEAYQPPLLSDHLTFSAFATHVRRLNQLTSSLAFWSAYLEGARPRSLFNYDRVADPRRSQTMKRRVPLPACEKREGSTVTTATYIVAAWATVVGRLTSLPHDVTLGYTLSGRAGPLAGIEGTVGPVLNKIPLRIRVAEDEGEKATAKPPAFSAVVEATQKALLLVSDRADRPRDLEGHVPGNVKNLPLDLVVHPRGTSGGVDLLPGASIGLRASGARLAAPAPGAFGVEVAISDDGIEVVALWDERAVTREVVDDTVDDFAALLVG</sequence>
<dbReference type="SMART" id="SM00823">
    <property type="entry name" value="PKS_PP"/>
    <property type="match status" value="3"/>
</dbReference>
<dbReference type="InterPro" id="IPR023213">
    <property type="entry name" value="CAT-like_dom_sf"/>
</dbReference>
<feature type="region of interest" description="Disordered" evidence="4">
    <location>
        <begin position="1972"/>
        <end position="1994"/>
    </location>
</feature>
<evidence type="ECO:0000256" key="2">
    <source>
        <dbReference type="ARBA" id="ARBA00022553"/>
    </source>
</evidence>
<dbReference type="GO" id="GO:0043041">
    <property type="term" value="P:amino acid activation for nonribosomal peptide biosynthetic process"/>
    <property type="evidence" value="ECO:0007669"/>
    <property type="project" value="TreeGrafter"/>
</dbReference>
<protein>
    <submittedName>
        <fullName evidence="6">Apicidin F synthase</fullName>
    </submittedName>
</protein>
<feature type="region of interest" description="Disordered" evidence="4">
    <location>
        <begin position="4172"/>
        <end position="4201"/>
    </location>
</feature>
<feature type="compositionally biased region" description="Pro residues" evidence="4">
    <location>
        <begin position="4186"/>
        <end position="4198"/>
    </location>
</feature>
<dbReference type="NCBIfam" id="TIGR01733">
    <property type="entry name" value="AA-adenyl-dom"/>
    <property type="match status" value="2"/>
</dbReference>
<keyword evidence="3" id="KW-0436">Ligase</keyword>
<dbReference type="GO" id="GO:0044550">
    <property type="term" value="P:secondary metabolite biosynthetic process"/>
    <property type="evidence" value="ECO:0007669"/>
    <property type="project" value="TreeGrafter"/>
</dbReference>
<dbReference type="InterPro" id="IPR020806">
    <property type="entry name" value="PKS_PP-bd"/>
</dbReference>
<dbReference type="Pfam" id="PF00668">
    <property type="entry name" value="Condensation"/>
    <property type="match status" value="4"/>
</dbReference>
<dbReference type="NCBIfam" id="NF003417">
    <property type="entry name" value="PRK04813.1"/>
    <property type="match status" value="9"/>
</dbReference>
<name>A0A4V4NAC4_9PEZI</name>
<evidence type="ECO:0000259" key="5">
    <source>
        <dbReference type="PROSITE" id="PS50075"/>
    </source>
</evidence>
<feature type="region of interest" description="Disordered" evidence="4">
    <location>
        <begin position="2067"/>
        <end position="2106"/>
    </location>
</feature>
<dbReference type="Pfam" id="PF00501">
    <property type="entry name" value="AMP-binding"/>
    <property type="match status" value="4"/>
</dbReference>
<dbReference type="EMBL" id="MWPZ01000009">
    <property type="protein sequence ID" value="TIC91603.1"/>
    <property type="molecule type" value="Genomic_DNA"/>
</dbReference>
<feature type="compositionally biased region" description="Acidic residues" evidence="4">
    <location>
        <begin position="4526"/>
        <end position="4535"/>
    </location>
</feature>
<dbReference type="FunFam" id="3.30.300.30:FF:000015">
    <property type="entry name" value="Nonribosomal peptide synthase SidD"/>
    <property type="match status" value="2"/>
</dbReference>
<proteinExistence type="predicted"/>
<dbReference type="GO" id="GO:0005737">
    <property type="term" value="C:cytoplasm"/>
    <property type="evidence" value="ECO:0007669"/>
    <property type="project" value="TreeGrafter"/>
</dbReference>